<dbReference type="EMBL" id="PCTC01000058">
    <property type="protein sequence ID" value="PIP63389.1"/>
    <property type="molecule type" value="Genomic_DNA"/>
</dbReference>
<evidence type="ECO:0000256" key="1">
    <source>
        <dbReference type="SAM" id="Phobius"/>
    </source>
</evidence>
<dbReference type="AlphaFoldDB" id="A0A2H0C0U9"/>
<sequence>MIHATGKFWKKSVFLIFILAVIAIFAFIVPPTNLGFILIMNILVGIFFYFLFKIFLVKQLALIITLPIFLIITLLSLKLFDLLNVILVISLSIAVGLLIK</sequence>
<feature type="transmembrane region" description="Helical" evidence="1">
    <location>
        <begin position="59"/>
        <end position="76"/>
    </location>
</feature>
<dbReference type="Proteomes" id="UP000229699">
    <property type="component" value="Unassembled WGS sequence"/>
</dbReference>
<comment type="caution">
    <text evidence="2">The sequence shown here is derived from an EMBL/GenBank/DDBJ whole genome shotgun (WGS) entry which is preliminary data.</text>
</comment>
<evidence type="ECO:0000313" key="3">
    <source>
        <dbReference type="Proteomes" id="UP000229699"/>
    </source>
</evidence>
<organism evidence="2 3">
    <name type="scientific">Candidatus Roizmanbacteria bacterium CG22_combo_CG10-13_8_21_14_all_34_12</name>
    <dbReference type="NCBI Taxonomy" id="1974860"/>
    <lineage>
        <taxon>Bacteria</taxon>
        <taxon>Candidatus Roizmaniibacteriota</taxon>
    </lineage>
</organism>
<feature type="transmembrane region" description="Helical" evidence="1">
    <location>
        <begin position="35"/>
        <end position="52"/>
    </location>
</feature>
<feature type="transmembrane region" description="Helical" evidence="1">
    <location>
        <begin position="12"/>
        <end position="29"/>
    </location>
</feature>
<accession>A0A2H0C0U9</accession>
<reference evidence="2 3" key="1">
    <citation type="submission" date="2017-09" db="EMBL/GenBank/DDBJ databases">
        <title>Depth-based differentiation of microbial function through sediment-hosted aquifers and enrichment of novel symbionts in the deep terrestrial subsurface.</title>
        <authorList>
            <person name="Probst A.J."/>
            <person name="Ladd B."/>
            <person name="Jarett J.K."/>
            <person name="Geller-Mcgrath D.E."/>
            <person name="Sieber C.M."/>
            <person name="Emerson J.B."/>
            <person name="Anantharaman K."/>
            <person name="Thomas B.C."/>
            <person name="Malmstrom R."/>
            <person name="Stieglmeier M."/>
            <person name="Klingl A."/>
            <person name="Woyke T."/>
            <person name="Ryan C.M."/>
            <person name="Banfield J.F."/>
        </authorList>
    </citation>
    <scope>NUCLEOTIDE SEQUENCE [LARGE SCALE GENOMIC DNA]</scope>
    <source>
        <strain evidence="2">CG22_combo_CG10-13_8_21_14_all_34_12</strain>
    </source>
</reference>
<proteinExistence type="predicted"/>
<keyword evidence="1" id="KW-0812">Transmembrane</keyword>
<evidence type="ECO:0000313" key="2">
    <source>
        <dbReference type="EMBL" id="PIP63389.1"/>
    </source>
</evidence>
<protein>
    <submittedName>
        <fullName evidence="2">Uncharacterized protein</fullName>
    </submittedName>
</protein>
<feature type="transmembrane region" description="Helical" evidence="1">
    <location>
        <begin position="82"/>
        <end position="99"/>
    </location>
</feature>
<keyword evidence="1" id="KW-1133">Transmembrane helix</keyword>
<name>A0A2H0C0U9_9BACT</name>
<gene>
    <name evidence="2" type="ORF">COW97_02755</name>
</gene>
<keyword evidence="1" id="KW-0472">Membrane</keyword>